<keyword evidence="2" id="KW-0808">Transferase</keyword>
<dbReference type="Gene3D" id="3.40.30.10">
    <property type="entry name" value="Glutaredoxin"/>
    <property type="match status" value="1"/>
</dbReference>
<reference evidence="2 3" key="1">
    <citation type="submission" date="2017-09" db="EMBL/GenBank/DDBJ databases">
        <authorList>
            <person name="Ehlers B."/>
            <person name="Leendertz F.H."/>
        </authorList>
    </citation>
    <scope>NUCLEOTIDE SEQUENCE [LARGE SCALE GENOMIC DNA]</scope>
    <source>
        <strain evidence="2 3">DSM 18289</strain>
    </source>
</reference>
<sequence>MEPIAVLFAKQSAQGISSQAHQFPNLYQLASQTTGDFMKLRSSPPSPFGRKVKIAAKILGLYDQITVENSDTKDPDDSLRQQNPLGKIPILILDNGEAIYDSRVIIDYLDEIAEKSVIPACGAARRQAQTLHSLADGIMDASILIVYESRLRPENERSQDWVDYQTEKVDRAMIWLEDNCPSMENGINIGHIALACALGYRDLRFSSHWRDSHPKLASWLDEFEAKIPAFEQTKLNPDAS</sequence>
<dbReference type="SUPFAM" id="SSF47616">
    <property type="entry name" value="GST C-terminal domain-like"/>
    <property type="match status" value="1"/>
</dbReference>
<dbReference type="PANTHER" id="PTHR42673">
    <property type="entry name" value="MALEYLACETOACETATE ISOMERASE"/>
    <property type="match status" value="1"/>
</dbReference>
<dbReference type="InterPro" id="IPR036282">
    <property type="entry name" value="Glutathione-S-Trfase_C_sf"/>
</dbReference>
<evidence type="ECO:0000313" key="3">
    <source>
        <dbReference type="Proteomes" id="UP000219439"/>
    </source>
</evidence>
<dbReference type="GO" id="GO:0006559">
    <property type="term" value="P:L-phenylalanine catabolic process"/>
    <property type="evidence" value="ECO:0007669"/>
    <property type="project" value="TreeGrafter"/>
</dbReference>
<protein>
    <submittedName>
        <fullName evidence="2">Glutathione S-transferase</fullName>
    </submittedName>
</protein>
<dbReference type="InterPro" id="IPR004045">
    <property type="entry name" value="Glutathione_S-Trfase_N"/>
</dbReference>
<dbReference type="CDD" id="cd03049">
    <property type="entry name" value="GST_N_3"/>
    <property type="match status" value="1"/>
</dbReference>
<dbReference type="Gene3D" id="1.20.1050.10">
    <property type="match status" value="1"/>
</dbReference>
<dbReference type="GO" id="GO:0016034">
    <property type="term" value="F:maleylacetoacetate isomerase activity"/>
    <property type="evidence" value="ECO:0007669"/>
    <property type="project" value="TreeGrafter"/>
</dbReference>
<dbReference type="PROSITE" id="PS50404">
    <property type="entry name" value="GST_NTER"/>
    <property type="match status" value="1"/>
</dbReference>
<dbReference type="SUPFAM" id="SSF52833">
    <property type="entry name" value="Thioredoxin-like"/>
    <property type="match status" value="1"/>
</dbReference>
<evidence type="ECO:0000313" key="2">
    <source>
        <dbReference type="EMBL" id="SNZ20860.1"/>
    </source>
</evidence>
<organism evidence="2 3">
    <name type="scientific">Cohaesibacter gelatinilyticus</name>
    <dbReference type="NCBI Taxonomy" id="372072"/>
    <lineage>
        <taxon>Bacteria</taxon>
        <taxon>Pseudomonadati</taxon>
        <taxon>Pseudomonadota</taxon>
        <taxon>Alphaproteobacteria</taxon>
        <taxon>Hyphomicrobiales</taxon>
        <taxon>Cohaesibacteraceae</taxon>
    </lineage>
</organism>
<dbReference type="GO" id="GO:0004364">
    <property type="term" value="F:glutathione transferase activity"/>
    <property type="evidence" value="ECO:0007669"/>
    <property type="project" value="TreeGrafter"/>
</dbReference>
<proteinExistence type="predicted"/>
<evidence type="ECO:0000259" key="1">
    <source>
        <dbReference type="PROSITE" id="PS50404"/>
    </source>
</evidence>
<feature type="domain" description="GST N-terminal" evidence="1">
    <location>
        <begin position="36"/>
        <end position="117"/>
    </location>
</feature>
<dbReference type="Pfam" id="PF13409">
    <property type="entry name" value="GST_N_2"/>
    <property type="match status" value="1"/>
</dbReference>
<dbReference type="CDD" id="cd03205">
    <property type="entry name" value="GST_C_6"/>
    <property type="match status" value="1"/>
</dbReference>
<dbReference type="EMBL" id="OBEL01000006">
    <property type="protein sequence ID" value="SNZ20860.1"/>
    <property type="molecule type" value="Genomic_DNA"/>
</dbReference>
<dbReference type="AlphaFoldDB" id="A0A285PGK9"/>
<keyword evidence="3" id="KW-1185">Reference proteome</keyword>
<dbReference type="InterPro" id="IPR036249">
    <property type="entry name" value="Thioredoxin-like_sf"/>
</dbReference>
<gene>
    <name evidence="2" type="ORF">SAMN06265368_3971</name>
</gene>
<accession>A0A285PGK9</accession>
<dbReference type="GO" id="GO:0006749">
    <property type="term" value="P:glutathione metabolic process"/>
    <property type="evidence" value="ECO:0007669"/>
    <property type="project" value="TreeGrafter"/>
</dbReference>
<dbReference type="Proteomes" id="UP000219439">
    <property type="component" value="Unassembled WGS sequence"/>
</dbReference>
<dbReference type="PANTHER" id="PTHR42673:SF4">
    <property type="entry name" value="MALEYLACETOACETATE ISOMERASE"/>
    <property type="match status" value="1"/>
</dbReference>
<name>A0A285PGK9_9HYPH</name>